<dbReference type="HOGENOM" id="CLU_2120554_0_0_1"/>
<dbReference type="GeneID" id="9229458"/>
<protein>
    <submittedName>
        <fullName evidence="1">Uncharacterized protein</fullName>
    </submittedName>
</protein>
<name>C5FJG0_ARTOC</name>
<dbReference type="RefSeq" id="XP_002848134.1">
    <property type="nucleotide sequence ID" value="XM_002848088.1"/>
</dbReference>
<keyword evidence="2" id="KW-1185">Reference proteome</keyword>
<accession>C5FJG0</accession>
<evidence type="ECO:0000313" key="2">
    <source>
        <dbReference type="Proteomes" id="UP000002035"/>
    </source>
</evidence>
<dbReference type="Proteomes" id="UP000002035">
    <property type="component" value="Unassembled WGS sequence"/>
</dbReference>
<evidence type="ECO:0000313" key="1">
    <source>
        <dbReference type="EMBL" id="EEQ30821.1"/>
    </source>
</evidence>
<dbReference type="AlphaFoldDB" id="C5FJG0"/>
<proteinExistence type="predicted"/>
<dbReference type="VEuPathDB" id="FungiDB:MCYG_03640"/>
<dbReference type="EMBL" id="DS995703">
    <property type="protein sequence ID" value="EEQ30821.1"/>
    <property type="molecule type" value="Genomic_DNA"/>
</dbReference>
<sequence length="114" mass="13481">MVLWFQRRYICEVYIRAFYPGQHQNIRKTRAHCLQANTQFSFNPCLPFWFLSFFCPGTSLILHGYEVVVHFMPSFPPDIVNICDHTRTSGLIMIAKSRVQSIKPRHQDRHHESS</sequence>
<gene>
    <name evidence="1" type="ORF">MCYG_03640</name>
</gene>
<reference evidence="2" key="1">
    <citation type="journal article" date="2012" name="MBio">
        <title>Comparative genome analysis of Trichophyton rubrum and related dermatophytes reveals candidate genes involved in infection.</title>
        <authorList>
            <person name="Martinez D.A."/>
            <person name="Oliver B.G."/>
            <person name="Graeser Y."/>
            <person name="Goldberg J.M."/>
            <person name="Li W."/>
            <person name="Martinez-Rossi N.M."/>
            <person name="Monod M."/>
            <person name="Shelest E."/>
            <person name="Barton R.C."/>
            <person name="Birch E."/>
            <person name="Brakhage A.A."/>
            <person name="Chen Z."/>
            <person name="Gurr S.J."/>
            <person name="Heiman D."/>
            <person name="Heitman J."/>
            <person name="Kosti I."/>
            <person name="Rossi A."/>
            <person name="Saif S."/>
            <person name="Samalova M."/>
            <person name="Saunders C.W."/>
            <person name="Shea T."/>
            <person name="Summerbell R.C."/>
            <person name="Xu J."/>
            <person name="Young S."/>
            <person name="Zeng Q."/>
            <person name="Birren B.W."/>
            <person name="Cuomo C.A."/>
            <person name="White T.C."/>
        </authorList>
    </citation>
    <scope>NUCLEOTIDE SEQUENCE [LARGE SCALE GENOMIC DNA]</scope>
    <source>
        <strain evidence="2">ATCC MYA-4605 / CBS 113480</strain>
    </source>
</reference>
<organism evidence="1 2">
    <name type="scientific">Arthroderma otae (strain ATCC MYA-4605 / CBS 113480)</name>
    <name type="common">Microsporum canis</name>
    <dbReference type="NCBI Taxonomy" id="554155"/>
    <lineage>
        <taxon>Eukaryota</taxon>
        <taxon>Fungi</taxon>
        <taxon>Dikarya</taxon>
        <taxon>Ascomycota</taxon>
        <taxon>Pezizomycotina</taxon>
        <taxon>Eurotiomycetes</taxon>
        <taxon>Eurotiomycetidae</taxon>
        <taxon>Onygenales</taxon>
        <taxon>Arthrodermataceae</taxon>
        <taxon>Microsporum</taxon>
    </lineage>
</organism>